<evidence type="ECO:0000259" key="12">
    <source>
        <dbReference type="PROSITE" id="PS50095"/>
    </source>
</evidence>
<dbReference type="InterPro" id="IPR001024">
    <property type="entry name" value="PLAT/LH2_dom"/>
</dbReference>
<feature type="transmembrane region" description="Helical" evidence="10">
    <location>
        <begin position="2322"/>
        <end position="2342"/>
    </location>
</feature>
<evidence type="ECO:0000256" key="9">
    <source>
        <dbReference type="SAM" id="MobiDB-lite"/>
    </source>
</evidence>
<feature type="signal peptide" evidence="11">
    <location>
        <begin position="1"/>
        <end position="25"/>
    </location>
</feature>
<keyword evidence="6 10" id="KW-0472">Membrane</keyword>
<dbReference type="PANTHER" id="PTHR10877">
    <property type="entry name" value="POLYCYSTIN FAMILY MEMBER"/>
    <property type="match status" value="1"/>
</dbReference>
<dbReference type="InterPro" id="IPR013122">
    <property type="entry name" value="PKD1_2_channel"/>
</dbReference>
<dbReference type="InterPro" id="IPR046791">
    <property type="entry name" value="Polycystin_dom"/>
</dbReference>
<feature type="transmembrane region" description="Helical" evidence="10">
    <location>
        <begin position="1822"/>
        <end position="1845"/>
    </location>
</feature>
<evidence type="ECO:0000256" key="10">
    <source>
        <dbReference type="SAM" id="Phobius"/>
    </source>
</evidence>
<dbReference type="InterPro" id="IPR003915">
    <property type="entry name" value="PKD_2"/>
</dbReference>
<dbReference type="Gene3D" id="1.10.287.70">
    <property type="match status" value="1"/>
</dbReference>
<proteinExistence type="inferred from homology"/>
<evidence type="ECO:0000256" key="5">
    <source>
        <dbReference type="ARBA" id="ARBA00022989"/>
    </source>
</evidence>
<keyword evidence="5 10" id="KW-1133">Transmembrane helix</keyword>
<keyword evidence="4 11" id="KW-0732">Signal</keyword>
<reference evidence="13" key="1">
    <citation type="submission" date="2022-11" db="EMBL/GenBank/DDBJ databases">
        <title>Centuries of genome instability and evolution in soft-shell clam transmissible cancer (bioRxiv).</title>
        <authorList>
            <person name="Hart S.F.M."/>
            <person name="Yonemitsu M.A."/>
            <person name="Giersch R.M."/>
            <person name="Beal B.F."/>
            <person name="Arriagada G."/>
            <person name="Davis B.W."/>
            <person name="Ostrander E.A."/>
            <person name="Goff S.P."/>
            <person name="Metzger M.J."/>
        </authorList>
    </citation>
    <scope>NUCLEOTIDE SEQUENCE</scope>
    <source>
        <strain evidence="13">MELC-2E11</strain>
        <tissue evidence="13">Siphon/mantle</tissue>
    </source>
</reference>
<dbReference type="Proteomes" id="UP001164746">
    <property type="component" value="Chromosome 2"/>
</dbReference>
<comment type="similarity">
    <text evidence="2">Belongs to the polycystin family.</text>
</comment>
<feature type="transmembrane region" description="Helical" evidence="10">
    <location>
        <begin position="2354"/>
        <end position="2372"/>
    </location>
</feature>
<dbReference type="EMBL" id="CP111013">
    <property type="protein sequence ID" value="WAQ96750.1"/>
    <property type="molecule type" value="Genomic_DNA"/>
</dbReference>
<dbReference type="InterPro" id="IPR051223">
    <property type="entry name" value="Polycystin"/>
</dbReference>
<evidence type="ECO:0000256" key="1">
    <source>
        <dbReference type="ARBA" id="ARBA00004141"/>
    </source>
</evidence>
<evidence type="ECO:0000313" key="13">
    <source>
        <dbReference type="EMBL" id="WAQ96750.1"/>
    </source>
</evidence>
<gene>
    <name evidence="13" type="ORF">MAR_029440</name>
</gene>
<feature type="transmembrane region" description="Helical" evidence="10">
    <location>
        <begin position="2384"/>
        <end position="2405"/>
    </location>
</feature>
<feature type="transmembrane region" description="Helical" evidence="10">
    <location>
        <begin position="2231"/>
        <end position="2251"/>
    </location>
</feature>
<feature type="transmembrane region" description="Helical" evidence="10">
    <location>
        <begin position="1771"/>
        <end position="1789"/>
    </location>
</feature>
<feature type="transmembrane region" description="Helical" evidence="10">
    <location>
        <begin position="2272"/>
        <end position="2296"/>
    </location>
</feature>
<dbReference type="Pfam" id="PF20519">
    <property type="entry name" value="Polycystin_dom"/>
    <property type="match status" value="1"/>
</dbReference>
<evidence type="ECO:0000256" key="8">
    <source>
        <dbReference type="PROSITE-ProRule" id="PRU00152"/>
    </source>
</evidence>
<keyword evidence="3 10" id="KW-0812">Transmembrane</keyword>
<feature type="transmembrane region" description="Helical" evidence="10">
    <location>
        <begin position="1573"/>
        <end position="1593"/>
    </location>
</feature>
<dbReference type="SMART" id="SM00308">
    <property type="entry name" value="LH2"/>
    <property type="match status" value="1"/>
</dbReference>
<accession>A0ABY7DJ81</accession>
<protein>
    <submittedName>
        <fullName evidence="13">PK1L2-like protein</fullName>
    </submittedName>
</protein>
<comment type="caution">
    <text evidence="8">Lacks conserved residue(s) required for the propagation of feature annotation.</text>
</comment>
<evidence type="ECO:0000256" key="6">
    <source>
        <dbReference type="ARBA" id="ARBA00023136"/>
    </source>
</evidence>
<comment type="subcellular location">
    <subcellularLocation>
        <location evidence="1">Membrane</location>
        <topology evidence="1">Multi-pass membrane protein</topology>
    </subcellularLocation>
</comment>
<dbReference type="InterPro" id="IPR036392">
    <property type="entry name" value="PLAT/LH2_dom_sf"/>
</dbReference>
<dbReference type="PROSITE" id="PS50095">
    <property type="entry name" value="PLAT"/>
    <property type="match status" value="1"/>
</dbReference>
<evidence type="ECO:0000313" key="14">
    <source>
        <dbReference type="Proteomes" id="UP001164746"/>
    </source>
</evidence>
<evidence type="ECO:0000256" key="4">
    <source>
        <dbReference type="ARBA" id="ARBA00022729"/>
    </source>
</evidence>
<name>A0ABY7DJ81_MYAAR</name>
<evidence type="ECO:0000256" key="3">
    <source>
        <dbReference type="ARBA" id="ARBA00022692"/>
    </source>
</evidence>
<feature type="chain" id="PRO_5047194687" evidence="11">
    <location>
        <begin position="26"/>
        <end position="2557"/>
    </location>
</feature>
<dbReference type="PRINTS" id="PR01433">
    <property type="entry name" value="POLYCYSTIN2"/>
</dbReference>
<dbReference type="SUPFAM" id="SSF49723">
    <property type="entry name" value="Lipase/lipooxygenase domain (PLAT/LH2 domain)"/>
    <property type="match status" value="1"/>
</dbReference>
<dbReference type="Pfam" id="PF08016">
    <property type="entry name" value="PKD_channel"/>
    <property type="match status" value="1"/>
</dbReference>
<evidence type="ECO:0000256" key="11">
    <source>
        <dbReference type="SAM" id="SignalP"/>
    </source>
</evidence>
<feature type="region of interest" description="Disordered" evidence="9">
    <location>
        <begin position="2440"/>
        <end position="2465"/>
    </location>
</feature>
<keyword evidence="14" id="KW-1185">Reference proteome</keyword>
<evidence type="ECO:0000256" key="7">
    <source>
        <dbReference type="ARBA" id="ARBA00023180"/>
    </source>
</evidence>
<sequence length="2557" mass="287995">MSGKFVVNFTVTILWILFFLHGTRAWTLSVPFNATGVENGLYAEYTFADTPPTEVHCSLDMNDDEVYFMNVTTATPEPIDIKYDTFGYYDLSLICGEDLFEVVFELNKYIGTEIFNVDVSNGTRDLFIGVTAADIRNGMDVYFNVEFDLGLDVTINVTVDGHTQDQTVAANGSHIFILDAAWFTNGLFTVDVVLDNPISAVVQKYAIIAVQTGIMITSSSLVEYPTQPYIVMTNLPFNIAIDFTQGENVTIVAMLVDTDQFTQQLEAEICSGDVSGTHNFMFNTSLTGNYSLDVEVSNYASSYQVTFTLEIIHNVNSIIFNVSDQLVLVNENIDFTITVLGSATVSMGVVTCTVVYGDTDSAVEVFDFNTDDISGRTDLTREFSKANYTAGWFTAEMTCDNGLPDTIATMEETRIIIPYLIIVEEYVANLQIVHNSTDITYHPWSVPLELSMHLLDPTTNPHLYNITCVFTFPDDMGEVTMNGSSTNTSYVTIAYKFNIGNQSQMIQVNCSNRQTFQLLELNAFVYYDCWQSETFFTSGKYPAAAIQAYTDTLKEIKAVVLLTNNCGTNYKTTWTIYDSNNNTDYTETTESVKTTWQITANTTDAGVYRYELKTQFIDHTGMPHSKDHIYVKFIYKQLVVSLDNEVNDYTPLKTVFADLNFTVNSLHSYDPASGLSSVANKTSVHKWSCLTGPDLSDDLVKNYVPINEVESIKKAVNTTSCDNLVTTDRTLTITPGNYVTNQWYIFTHVWTKGDRTSNKSQAIKPIDKRPLNLQIVCKGVNCKTGEKEIVKLISRDIEVNVAILAPVARRKRQAVTVTDINNNSATYQWKVEMNHTSQTIFNDKTNHVTVTRSVGLSVPKSIMSHTNDNYPTLIRISVDVSLEGFATTSAVQTFYKNLPPYGGTCHIQNEAHQSITSVRSGLERACYNCRDWLDEGVRTFRDTSLDSQGGITYQFCQLFYNTTTNLLDNTATICTDRKDVTVGCVGVKFPSVGFRTEFEVRVADEWQEPYASISFKNITVKPAIDADADEEAQTEALNTMLETTVNNLANLVQQENVDAIAMQLLVDSSNIAETTEVTTVVDENPTKELFVIPTDGSEVDVGAALESLVSEPVFSSATIAKQNLIKASMDALRSTVSGTGSTEKLSKTPETATLVARSLVEVTKQKDNNFKENGLMADIASTVADSAGASDEDTPATGELMIAAIDMFTKAASKILSPQVKNKEDARREFYELLAFSGDDLDEFSASPDERAMKLSRAQTNMDMKVTARAPSHACEGCQKLTQAGDAFLMTLVDTVDKIKTLHIPSGELYLGDALKSVGSNNKASASVSETAPMNADDRRSMKKLANQKKITINTNDELHGKISIKTKGLNTDMTRIDAGALVQEDDASGPNWTYLEMKLDRDTVDNDIFITLKSEDPSVVAFNVYLTSKSTLNKLNYDLMKTTNENWVIKVSPAERANMEPTYGSDYVGLIKYSVEPVYLVGNSNRTRRDSGTGKVQPFNIGTTTTACLVWDNQLQEWTSAECEGDYNPDTGELDCSCRAMKEMTLANSFYVPPNRIDFSNVFLKFSPLNQAAVMATLIIVLLIYLLIIVWARRQDRIDLLKDNYFYVVKVITGMRPGAGTRSKVCFVVAGEEMDTGVRELSDGIRKEYGTGSVLNFLMSTTVYLGDLEYIRLWHDNSGGSNYASWYLSRVEIQDVQRDETFIFQAERWLAIDKDDGMLERVLPVCKTENLNKFKNRFFLNAKDNLAESHMWVSIAYRPQSSNFTRCQRASCALVFIMLTMISNAMFFQSSGEDGNIATPNEITLGPFRFTLQQGLRFPHWVANVAWVLVFICWFLPAFFVMLYSMEWGKNKSEEWVTTFLLSFFESVFCLDPIKVGVMALTFAVIFRSTKDSSAVINRSTIMRKYSSTMRGRSGGIRLPAPPLDEDQLSAARQMRQRELLMKRAFRDCITNLAICWILFSIAYSNRDSRSYLMHKETMEAFIQPIGMPQFESIRTISDFYQWMNESVIPNMFPQYEPNGVTLHWRHRQFIHGGAKYRVDHCDLPYIGGTDCYKKYSPATEEADSYCIGWVTGSCDPKEKLYQYTSDAWKFTSALDIWGFPLAGYYTTYGGGGYIAKFDVNRDISQNVVDELYSQSWIDRQSRSVILEFTLYCINANIFTYNMFMVEFPETGGAFPFYLIYPMRVYQHLGPAGIYTLACEVILVLYILIITIMAIIGVCQQKKEYFNAPWQVYDIVFIVLGYVAIAMYAVRTWFTNESLAIFKEDKKAFVNFYHIALWNQMLVLLIGVLCFMATLRMLNVLGYNKRIGAVARVFTKAASDLLWFGVFFTFTFTCYCVFGWLLFGAKLKSYKNVFTVMGTLFISMIGKSRFTEIDNTDPIMSKIYFIIFIFFMVYLMLTMFLAMLSKAIDEVHHETKANKDDEMVDYLLKKMKGLLSYGGRRQATKGKSAAPPAPWNQKRTRRGQAPLNYTNRNALEDIRDTLQGAMDLSKKDFSTPEPKHHKTVSFRKCYLITVHVCLSLKRTFHTHLAVSHYIRYFGVTTMKKDAHESLYCIKNK</sequence>
<feature type="transmembrane region" description="Helical" evidence="10">
    <location>
        <begin position="1946"/>
        <end position="1965"/>
    </location>
</feature>
<keyword evidence="7" id="KW-0325">Glycoprotein</keyword>
<organism evidence="13 14">
    <name type="scientific">Mya arenaria</name>
    <name type="common">Soft-shell clam</name>
    <dbReference type="NCBI Taxonomy" id="6604"/>
    <lineage>
        <taxon>Eukaryota</taxon>
        <taxon>Metazoa</taxon>
        <taxon>Spiralia</taxon>
        <taxon>Lophotrochozoa</taxon>
        <taxon>Mollusca</taxon>
        <taxon>Bivalvia</taxon>
        <taxon>Autobranchia</taxon>
        <taxon>Heteroconchia</taxon>
        <taxon>Euheterodonta</taxon>
        <taxon>Imparidentia</taxon>
        <taxon>Neoheterodontei</taxon>
        <taxon>Myida</taxon>
        <taxon>Myoidea</taxon>
        <taxon>Myidae</taxon>
        <taxon>Mya</taxon>
    </lineage>
</organism>
<feature type="transmembrane region" description="Helical" evidence="10">
    <location>
        <begin position="2194"/>
        <end position="2219"/>
    </location>
</feature>
<dbReference type="Gene3D" id="2.60.60.20">
    <property type="entry name" value="PLAT/LH2 domain"/>
    <property type="match status" value="1"/>
</dbReference>
<feature type="domain" description="PLAT" evidence="12">
    <location>
        <begin position="1606"/>
        <end position="1725"/>
    </location>
</feature>
<dbReference type="Pfam" id="PF01477">
    <property type="entry name" value="PLAT"/>
    <property type="match status" value="1"/>
</dbReference>
<evidence type="ECO:0000256" key="2">
    <source>
        <dbReference type="ARBA" id="ARBA00007200"/>
    </source>
</evidence>
<dbReference type="PANTHER" id="PTHR10877:SF150">
    <property type="entry name" value="REJ DOMAIN-CONTAINING PROTEIN"/>
    <property type="match status" value="1"/>
</dbReference>